<evidence type="ECO:0000313" key="4">
    <source>
        <dbReference type="EMBL" id="GEN28911.1"/>
    </source>
</evidence>
<dbReference type="AlphaFoldDB" id="A0A511USD4"/>
<accession>A0A511USD4</accession>
<evidence type="ECO:0000313" key="5">
    <source>
        <dbReference type="Proteomes" id="UP000321303"/>
    </source>
</evidence>
<name>A0A511USD4_9GAMM</name>
<dbReference type="GO" id="GO:0051782">
    <property type="term" value="P:negative regulation of cell division"/>
    <property type="evidence" value="ECO:0007669"/>
    <property type="project" value="TreeGrafter"/>
</dbReference>
<dbReference type="RefSeq" id="WP_146875833.1">
    <property type="nucleotide sequence ID" value="NZ_BJXV01000014.1"/>
</dbReference>
<feature type="domain" description="CobQ/CobB/MinD/ParA nucleotide binding" evidence="3">
    <location>
        <begin position="128"/>
        <end position="243"/>
    </location>
</feature>
<protein>
    <recommendedName>
        <fullName evidence="3">CobQ/CobB/MinD/ParA nucleotide binding domain-containing protein</fullName>
    </recommendedName>
</protein>
<gene>
    <name evidence="4" type="ORF">HVA01_25570</name>
</gene>
<dbReference type="PANTHER" id="PTHR43384">
    <property type="entry name" value="SEPTUM SITE-DETERMINING PROTEIN MIND HOMOLOG, CHLOROPLASTIC-RELATED"/>
    <property type="match status" value="1"/>
</dbReference>
<comment type="caution">
    <text evidence="4">The sequence shown here is derived from an EMBL/GenBank/DDBJ whole genome shotgun (WGS) entry which is preliminary data.</text>
</comment>
<evidence type="ECO:0000259" key="3">
    <source>
        <dbReference type="Pfam" id="PF01656"/>
    </source>
</evidence>
<evidence type="ECO:0000256" key="2">
    <source>
        <dbReference type="ARBA" id="ARBA00022840"/>
    </source>
</evidence>
<dbReference type="GO" id="GO:0005524">
    <property type="term" value="F:ATP binding"/>
    <property type="evidence" value="ECO:0007669"/>
    <property type="project" value="UniProtKB-KW"/>
</dbReference>
<dbReference type="InterPro" id="IPR050625">
    <property type="entry name" value="ParA/MinD_ATPase"/>
</dbReference>
<keyword evidence="2" id="KW-0067">ATP-binding</keyword>
<dbReference type="OrthoDB" id="9804460at2"/>
<dbReference type="Pfam" id="PF01656">
    <property type="entry name" value="CbiA"/>
    <property type="match status" value="1"/>
</dbReference>
<dbReference type="GO" id="GO:0005829">
    <property type="term" value="C:cytosol"/>
    <property type="evidence" value="ECO:0007669"/>
    <property type="project" value="TreeGrafter"/>
</dbReference>
<dbReference type="PANTHER" id="PTHR43384:SF6">
    <property type="entry name" value="SEPTUM SITE-DETERMINING PROTEIN MIND HOMOLOG, CHLOROPLASTIC"/>
    <property type="match status" value="1"/>
</dbReference>
<organism evidence="4 5">
    <name type="scientific">Halovibrio variabilis</name>
    <dbReference type="NCBI Taxonomy" id="31910"/>
    <lineage>
        <taxon>Bacteria</taxon>
        <taxon>Pseudomonadati</taxon>
        <taxon>Pseudomonadota</taxon>
        <taxon>Gammaproteobacteria</taxon>
        <taxon>Oceanospirillales</taxon>
        <taxon>Halomonadaceae</taxon>
        <taxon>Halovibrio</taxon>
    </lineage>
</organism>
<dbReference type="Proteomes" id="UP000321303">
    <property type="component" value="Unassembled WGS sequence"/>
</dbReference>
<dbReference type="GO" id="GO:0009898">
    <property type="term" value="C:cytoplasmic side of plasma membrane"/>
    <property type="evidence" value="ECO:0007669"/>
    <property type="project" value="TreeGrafter"/>
</dbReference>
<reference evidence="4 5" key="1">
    <citation type="submission" date="2019-07" db="EMBL/GenBank/DDBJ databases">
        <title>Whole genome shotgun sequence of Halomonas variabilis NBRC 102410.</title>
        <authorList>
            <person name="Hosoyama A."/>
            <person name="Uohara A."/>
            <person name="Ohji S."/>
            <person name="Ichikawa N."/>
        </authorList>
    </citation>
    <scope>NUCLEOTIDE SEQUENCE [LARGE SCALE GENOMIC DNA]</scope>
    <source>
        <strain evidence="4 5">NBRC 102410</strain>
    </source>
</reference>
<dbReference type="GO" id="GO:0016887">
    <property type="term" value="F:ATP hydrolysis activity"/>
    <property type="evidence" value="ECO:0007669"/>
    <property type="project" value="TreeGrafter"/>
</dbReference>
<dbReference type="Gene3D" id="3.40.50.300">
    <property type="entry name" value="P-loop containing nucleotide triphosphate hydrolases"/>
    <property type="match status" value="1"/>
</dbReference>
<dbReference type="EMBL" id="BJXV01000014">
    <property type="protein sequence ID" value="GEN28911.1"/>
    <property type="molecule type" value="Genomic_DNA"/>
</dbReference>
<sequence length="436" mass="48196">MITFDNILRVLIHVLTPHTELIAQTQPVIANRDLNGRVRLVLPGSVEQDSKALDSFRLIAAELSNELGAHAFPTEQMILFEDDMDAVFSGASKFRLGDVEGAYVVDRLATEGRWANITEVTDGAPRVVFFSIKGGVGRSTAMAASAWSLAQSGKRVMVLDLDLESPGLSSGLLPEERRPAYGITDWLVEDLVDNGAVVFEDMVATSELAHDGEILVVPAHGADPGDYIAKLGRVWMPKHNAVGIHEAWSQRLDRLLGQLEQRWQPDIILIDSRSGIDDVASSCVTDLGAGLVLLFAIDGEQTWSGYRILFDYWHKAGVAQEIRERLQLVGAMIPDIGAAEYFGSLNEHSWDLFAESLYDDVPPGETTETLWNFDDSDETAPHYPWPINWHRGFAALTSLHSRFQQIDRHEVDSIYGSLINGLGVSTSFQEKKDDRA</sequence>
<keyword evidence="5" id="KW-1185">Reference proteome</keyword>
<dbReference type="InterPro" id="IPR027417">
    <property type="entry name" value="P-loop_NTPase"/>
</dbReference>
<evidence type="ECO:0000256" key="1">
    <source>
        <dbReference type="ARBA" id="ARBA00022741"/>
    </source>
</evidence>
<dbReference type="InterPro" id="IPR002586">
    <property type="entry name" value="CobQ/CobB/MinD/ParA_Nub-bd_dom"/>
</dbReference>
<proteinExistence type="predicted"/>
<keyword evidence="1" id="KW-0547">Nucleotide-binding</keyword>
<dbReference type="SUPFAM" id="SSF52540">
    <property type="entry name" value="P-loop containing nucleoside triphosphate hydrolases"/>
    <property type="match status" value="1"/>
</dbReference>
<dbReference type="NCBIfam" id="NF047398">
    <property type="entry name" value="AAA_KGGVGR"/>
    <property type="match status" value="1"/>
</dbReference>